<comment type="caution">
    <text evidence="2">The sequence shown here is derived from an EMBL/GenBank/DDBJ whole genome shotgun (WGS) entry which is preliminary data.</text>
</comment>
<gene>
    <name evidence="2" type="ORF">CCHL11_02144</name>
</gene>
<dbReference type="AlphaFoldDB" id="A0A1Q8S6M7"/>
<reference evidence="2 3" key="1">
    <citation type="submission" date="2016-11" db="EMBL/GenBank/DDBJ databases">
        <title>Draft Genome Assembly of Colletotrichum chlorophyti a pathogen of herbaceous plants.</title>
        <authorList>
            <person name="Gan P."/>
            <person name="Narusaka M."/>
            <person name="Tsushima A."/>
            <person name="Narusaka Y."/>
            <person name="Takano Y."/>
            <person name="Shirasu K."/>
        </authorList>
    </citation>
    <scope>NUCLEOTIDE SEQUENCE [LARGE SCALE GENOMIC DNA]</scope>
    <source>
        <strain evidence="2 3">NTL11</strain>
    </source>
</reference>
<feature type="chain" id="PRO_5012751063" evidence="1">
    <location>
        <begin position="22"/>
        <end position="138"/>
    </location>
</feature>
<accession>A0A1Q8S6M7</accession>
<feature type="signal peptide" evidence="1">
    <location>
        <begin position="1"/>
        <end position="21"/>
    </location>
</feature>
<proteinExistence type="predicted"/>
<keyword evidence="3" id="KW-1185">Reference proteome</keyword>
<dbReference type="OrthoDB" id="5167841at2759"/>
<evidence type="ECO:0000313" key="3">
    <source>
        <dbReference type="Proteomes" id="UP000186583"/>
    </source>
</evidence>
<keyword evidence="1" id="KW-0732">Signal</keyword>
<dbReference type="EMBL" id="MPGH01000011">
    <property type="protein sequence ID" value="OLN97095.1"/>
    <property type="molecule type" value="Genomic_DNA"/>
</dbReference>
<name>A0A1Q8S6M7_9PEZI</name>
<sequence>MRAASFLHIFTSIFFFAHAAADSCCWGDNWANTNWLWLKWDEPAGVVRCGLGGTFPPGTKCAVENSKNSKGNIQALTNVTFGNEPTPFKFRIGIDPNSCDPLPNDQVLTGWEGWGAFLFWGHEFASQEMESCTQDYSS</sequence>
<evidence type="ECO:0000256" key="1">
    <source>
        <dbReference type="SAM" id="SignalP"/>
    </source>
</evidence>
<organism evidence="2 3">
    <name type="scientific">Colletotrichum chlorophyti</name>
    <dbReference type="NCBI Taxonomy" id="708187"/>
    <lineage>
        <taxon>Eukaryota</taxon>
        <taxon>Fungi</taxon>
        <taxon>Dikarya</taxon>
        <taxon>Ascomycota</taxon>
        <taxon>Pezizomycotina</taxon>
        <taxon>Sordariomycetes</taxon>
        <taxon>Hypocreomycetidae</taxon>
        <taxon>Glomerellales</taxon>
        <taxon>Glomerellaceae</taxon>
        <taxon>Colletotrichum</taxon>
    </lineage>
</organism>
<evidence type="ECO:0000313" key="2">
    <source>
        <dbReference type="EMBL" id="OLN97095.1"/>
    </source>
</evidence>
<dbReference type="Proteomes" id="UP000186583">
    <property type="component" value="Unassembled WGS sequence"/>
</dbReference>
<protein>
    <submittedName>
        <fullName evidence="2">Uncharacterized protein</fullName>
    </submittedName>
</protein>